<dbReference type="AlphaFoldDB" id="A0A0A9AZ04"/>
<organism evidence="1">
    <name type="scientific">Arundo donax</name>
    <name type="common">Giant reed</name>
    <name type="synonym">Donax arundinaceus</name>
    <dbReference type="NCBI Taxonomy" id="35708"/>
    <lineage>
        <taxon>Eukaryota</taxon>
        <taxon>Viridiplantae</taxon>
        <taxon>Streptophyta</taxon>
        <taxon>Embryophyta</taxon>
        <taxon>Tracheophyta</taxon>
        <taxon>Spermatophyta</taxon>
        <taxon>Magnoliopsida</taxon>
        <taxon>Liliopsida</taxon>
        <taxon>Poales</taxon>
        <taxon>Poaceae</taxon>
        <taxon>PACMAD clade</taxon>
        <taxon>Arundinoideae</taxon>
        <taxon>Arundineae</taxon>
        <taxon>Arundo</taxon>
    </lineage>
</organism>
<reference evidence="1" key="1">
    <citation type="submission" date="2014-09" db="EMBL/GenBank/DDBJ databases">
        <authorList>
            <person name="Magalhaes I.L.F."/>
            <person name="Oliveira U."/>
            <person name="Santos F.R."/>
            <person name="Vidigal T.H.D.A."/>
            <person name="Brescovit A.D."/>
            <person name="Santos A.J."/>
        </authorList>
    </citation>
    <scope>NUCLEOTIDE SEQUENCE</scope>
    <source>
        <tissue evidence="1">Shoot tissue taken approximately 20 cm above the soil surface</tissue>
    </source>
</reference>
<dbReference type="EMBL" id="GBRH01243790">
    <property type="protein sequence ID" value="JAD54105.1"/>
    <property type="molecule type" value="Transcribed_RNA"/>
</dbReference>
<accession>A0A0A9AZ04</accession>
<evidence type="ECO:0000313" key="1">
    <source>
        <dbReference type="EMBL" id="JAD54105.1"/>
    </source>
</evidence>
<protein>
    <submittedName>
        <fullName evidence="1">Uncharacterized protein</fullName>
    </submittedName>
</protein>
<sequence>MRANSIFCIHSSVFLQKGYPQ</sequence>
<proteinExistence type="predicted"/>
<reference evidence="1" key="2">
    <citation type="journal article" date="2015" name="Data Brief">
        <title>Shoot transcriptome of the giant reed, Arundo donax.</title>
        <authorList>
            <person name="Barrero R.A."/>
            <person name="Guerrero F.D."/>
            <person name="Moolhuijzen P."/>
            <person name="Goolsby J.A."/>
            <person name="Tidwell J."/>
            <person name="Bellgard S.E."/>
            <person name="Bellgard M.I."/>
        </authorList>
    </citation>
    <scope>NUCLEOTIDE SEQUENCE</scope>
    <source>
        <tissue evidence="1">Shoot tissue taken approximately 20 cm above the soil surface</tissue>
    </source>
</reference>
<name>A0A0A9AZ04_ARUDO</name>